<dbReference type="GO" id="GO:0030246">
    <property type="term" value="F:carbohydrate binding"/>
    <property type="evidence" value="ECO:0007669"/>
    <property type="project" value="InterPro"/>
</dbReference>
<dbReference type="Gene3D" id="2.60.120.260">
    <property type="entry name" value="Galactose-binding domain-like"/>
    <property type="match status" value="3"/>
</dbReference>
<dbReference type="InterPro" id="IPR005084">
    <property type="entry name" value="CBM6"/>
</dbReference>
<dbReference type="AlphaFoldDB" id="A0A285G835"/>
<dbReference type="PROSITE" id="PS51175">
    <property type="entry name" value="CBM6"/>
    <property type="match status" value="3"/>
</dbReference>
<feature type="domain" description="CBM6" evidence="1">
    <location>
        <begin position="171"/>
        <end position="296"/>
    </location>
</feature>
<proteinExistence type="predicted"/>
<accession>A0A285G835</accession>
<dbReference type="CDD" id="cd04082">
    <property type="entry name" value="CBM35_pectate_lyase-like"/>
    <property type="match status" value="3"/>
</dbReference>
<reference evidence="3" key="1">
    <citation type="submission" date="2017-09" db="EMBL/GenBank/DDBJ databases">
        <authorList>
            <person name="Varghese N."/>
            <person name="Submissions S."/>
        </authorList>
    </citation>
    <scope>NUCLEOTIDE SEQUENCE [LARGE SCALE GENOMIC DNA]</scope>
    <source>
        <strain evidence="3">MSL47</strain>
    </source>
</reference>
<evidence type="ECO:0000313" key="2">
    <source>
        <dbReference type="EMBL" id="SNY19578.1"/>
    </source>
</evidence>
<dbReference type="RefSeq" id="WP_097016972.1">
    <property type="nucleotide sequence ID" value="NZ_OBDZ01000005.1"/>
</dbReference>
<feature type="domain" description="CBM6" evidence="1">
    <location>
        <begin position="37"/>
        <end position="163"/>
    </location>
</feature>
<dbReference type="Proteomes" id="UP000219573">
    <property type="component" value="Unassembled WGS sequence"/>
</dbReference>
<dbReference type="SMR" id="A0A285G835"/>
<gene>
    <name evidence="2" type="ORF">SAMN06265827_105149</name>
</gene>
<organism evidence="2 3">
    <name type="scientific">Orenia metallireducens</name>
    <dbReference type="NCBI Taxonomy" id="1413210"/>
    <lineage>
        <taxon>Bacteria</taxon>
        <taxon>Bacillati</taxon>
        <taxon>Bacillota</taxon>
        <taxon>Clostridia</taxon>
        <taxon>Halanaerobiales</taxon>
        <taxon>Halobacteroidaceae</taxon>
        <taxon>Orenia</taxon>
    </lineage>
</organism>
<dbReference type="OrthoDB" id="9804686at2"/>
<dbReference type="GO" id="GO:0016829">
    <property type="term" value="F:lyase activity"/>
    <property type="evidence" value="ECO:0007669"/>
    <property type="project" value="UniProtKB-KW"/>
</dbReference>
<feature type="domain" description="CBM6" evidence="1">
    <location>
        <begin position="301"/>
        <end position="427"/>
    </location>
</feature>
<dbReference type="NCBIfam" id="TIGR02474">
    <property type="entry name" value="pec_lyase"/>
    <property type="match status" value="1"/>
</dbReference>
<dbReference type="SUPFAM" id="SSF49785">
    <property type="entry name" value="Galactose-binding domain-like"/>
    <property type="match status" value="3"/>
</dbReference>
<dbReference type="InterPro" id="IPR008979">
    <property type="entry name" value="Galactose-bd-like_sf"/>
</dbReference>
<evidence type="ECO:0000313" key="3">
    <source>
        <dbReference type="Proteomes" id="UP000219573"/>
    </source>
</evidence>
<protein>
    <submittedName>
        <fullName evidence="2">Pectate lyase, PelA/Pel-15E family</fullName>
    </submittedName>
</protein>
<dbReference type="PANTHER" id="PTHR43863:SF2">
    <property type="entry name" value="MALTASE-GLUCOAMYLASE"/>
    <property type="match status" value="1"/>
</dbReference>
<dbReference type="Pfam" id="PF03422">
    <property type="entry name" value="CBM_6"/>
    <property type="match status" value="3"/>
</dbReference>
<keyword evidence="3" id="KW-1185">Reference proteome</keyword>
<sequence>MEKRNILLLIICFLLLTTIPVSIVEAQSKAITTDGAKIYEAEDASTLSAAIIATEHVGYTGTGFVDYKPNQPGGYIEWIVDVPIAGDYVLEFNYASGASENRPAEIKVNGDTVEPNLAFNPTGAWNNWEQTKTVANLKAGENVIRATATGSSGGANIDHLKLYYDSNYFDEVLESEDAKGFGTIVATEHVGYTGLGFVDYKPNQPGGYLEWTVDVPASGEYALQFRYGNGSAENRAAEVKVNGNVVEPNLAFNPTGAWDNWLTTQTAVSLKAGKNIIRATATGSSGGANIDNLRVYYAFDELFEAEDVVSSSGTIVATEHVGYTGLGFVDYKPNQPGGYLEWTVDVPDTGRYALQFRYGNGSAENRPAEIKVNRDVIKSNLAFNPTGAWDNWQLTKTTVMLKAGKNVIRATATGASGGANIDHLRVLSSNMIQENVDPLAKLIQVVEVSDIVNKFMLEELARKGLLIEGEPAQTQVEKRAEEVTIKSAKAVTANIVLVTLDGAFKEFDVNDIRIVAPKNDWQALKPDLTDYLVIKEAAVGRNKEGNTVIVYKLADDLDQEARLNTKKLAPEVIMDKDMAKEAALNIVSWQMDHGGWTKHMEEKYKTRWDGKAERTEQFGPNGEELGSIDNGATITQMRFIAKVYRETKIPKLKKSFLKGLDFLFTMQYETGGFPQVYPKRARPDEIIYYSNYVTYNDNAMINVLNMFDDILNHEFPFDSDLVDQDYLDKISISMEKGVDYILKSQVKIDGKLTAWCAQHDPKTYEPLPARVFEHTSISGSESVGIVKFLMDRPNQTPEIQRAVNGALRWFEEAKIEGVKYIRNDPAKKFFYEDPNSNTWYRFYDIETMKPIFSGMDGIIRHDLRKIEEERQYGYSWAGSYPQALLDVVNSIGYYGNGRVYAKVVKTNSENMNGIKLKDGDVKLLNKLDLDKFENMIQGK</sequence>
<dbReference type="InterPro" id="IPR012669">
    <property type="entry name" value="Pectate_lyase"/>
</dbReference>
<keyword evidence="2" id="KW-0456">Lyase</keyword>
<evidence type="ECO:0000259" key="1">
    <source>
        <dbReference type="PROSITE" id="PS51175"/>
    </source>
</evidence>
<name>A0A285G835_9FIRM</name>
<dbReference type="SUPFAM" id="SSF81853">
    <property type="entry name" value="Family 10 polysaccharide lyase"/>
    <property type="match status" value="1"/>
</dbReference>
<dbReference type="EMBL" id="OBDZ01000005">
    <property type="protein sequence ID" value="SNY19578.1"/>
    <property type="molecule type" value="Genomic_DNA"/>
</dbReference>
<dbReference type="Pfam" id="PF09492">
    <property type="entry name" value="Pec_lyase"/>
    <property type="match status" value="1"/>
</dbReference>
<dbReference type="InterPro" id="IPR051816">
    <property type="entry name" value="Glycosyl_Hydrolase_31"/>
</dbReference>
<dbReference type="Gene3D" id="1.50.10.20">
    <property type="match status" value="1"/>
</dbReference>
<dbReference type="PANTHER" id="PTHR43863">
    <property type="entry name" value="HYDROLASE, PUTATIVE (AFU_ORTHOLOGUE AFUA_1G03140)-RELATED"/>
    <property type="match status" value="1"/>
</dbReference>